<dbReference type="RefSeq" id="WP_257467650.1">
    <property type="nucleotide sequence ID" value="NZ_CP026095.1"/>
</dbReference>
<feature type="domain" description="Transposase putative helix-turn-helix" evidence="10">
    <location>
        <begin position="12"/>
        <end position="49"/>
    </location>
</feature>
<evidence type="ECO:0000259" key="9">
    <source>
        <dbReference type="Pfam" id="PF07282"/>
    </source>
</evidence>
<dbReference type="GO" id="GO:0003677">
    <property type="term" value="F:DNA binding"/>
    <property type="evidence" value="ECO:0007669"/>
    <property type="project" value="UniProtKB-KW"/>
</dbReference>
<dbReference type="NCBIfam" id="NF040570">
    <property type="entry name" value="guided_TnpB"/>
    <property type="match status" value="1"/>
</dbReference>
<dbReference type="KEGG" id="pasa:BAOM_1119"/>
<comment type="similarity">
    <text evidence="2">In the N-terminal section; belongs to the transposase 2 family.</text>
</comment>
<dbReference type="GO" id="GO:0046872">
    <property type="term" value="F:metal ion binding"/>
    <property type="evidence" value="ECO:0007669"/>
    <property type="project" value="UniProtKB-KW"/>
</dbReference>
<accession>A0A3T0KMU4</accession>
<dbReference type="InterPro" id="IPR021027">
    <property type="entry name" value="Transposase_put_HTH"/>
</dbReference>
<evidence type="ECO:0000256" key="1">
    <source>
        <dbReference type="ARBA" id="ARBA00008761"/>
    </source>
</evidence>
<protein>
    <submittedName>
        <fullName evidence="11">Transposase</fullName>
    </submittedName>
</protein>
<dbReference type="NCBIfam" id="TIGR01766">
    <property type="entry name" value="IS200/IS605 family accessory protein TnpB-like domain"/>
    <property type="match status" value="1"/>
</dbReference>
<evidence type="ECO:0000256" key="2">
    <source>
        <dbReference type="ARBA" id="ARBA00011044"/>
    </source>
</evidence>
<evidence type="ECO:0000313" key="12">
    <source>
        <dbReference type="Proteomes" id="UP000283095"/>
    </source>
</evidence>
<evidence type="ECO:0000256" key="3">
    <source>
        <dbReference type="ARBA" id="ARBA00022578"/>
    </source>
</evidence>
<keyword evidence="3" id="KW-0815">Transposition</keyword>
<organism evidence="11 12">
    <name type="scientific">Peribacillus asahii</name>
    <dbReference type="NCBI Taxonomy" id="228899"/>
    <lineage>
        <taxon>Bacteria</taxon>
        <taxon>Bacillati</taxon>
        <taxon>Bacillota</taxon>
        <taxon>Bacilli</taxon>
        <taxon>Bacillales</taxon>
        <taxon>Bacillaceae</taxon>
        <taxon>Peribacillus</taxon>
    </lineage>
</organism>
<dbReference type="AlphaFoldDB" id="A0A3T0KMU4"/>
<keyword evidence="4" id="KW-0479">Metal-binding</keyword>
<dbReference type="Pfam" id="PF12323">
    <property type="entry name" value="HTH_OrfB_IS605"/>
    <property type="match status" value="1"/>
</dbReference>
<dbReference type="EMBL" id="CP026095">
    <property type="protein sequence ID" value="AZV41730.1"/>
    <property type="molecule type" value="Genomic_DNA"/>
</dbReference>
<dbReference type="GO" id="GO:0006310">
    <property type="term" value="P:DNA recombination"/>
    <property type="evidence" value="ECO:0007669"/>
    <property type="project" value="UniProtKB-KW"/>
</dbReference>
<proteinExistence type="inferred from homology"/>
<keyword evidence="6" id="KW-0238">DNA-binding</keyword>
<keyword evidence="7" id="KW-0233">DNA recombination</keyword>
<evidence type="ECO:0000259" key="10">
    <source>
        <dbReference type="Pfam" id="PF12323"/>
    </source>
</evidence>
<evidence type="ECO:0000256" key="7">
    <source>
        <dbReference type="ARBA" id="ARBA00023172"/>
    </source>
</evidence>
<dbReference type="InterPro" id="IPR051399">
    <property type="entry name" value="RNA-guided_DNA_endo/Transpos"/>
</dbReference>
<name>A0A3T0KMU4_9BACI</name>
<feature type="domain" description="Cas12f1-like TNB" evidence="9">
    <location>
        <begin position="320"/>
        <end position="388"/>
    </location>
</feature>
<dbReference type="GO" id="GO:0032196">
    <property type="term" value="P:transposition"/>
    <property type="evidence" value="ECO:0007669"/>
    <property type="project" value="UniProtKB-KW"/>
</dbReference>
<dbReference type="PANTHER" id="PTHR30405">
    <property type="entry name" value="TRANSPOSASE"/>
    <property type="match status" value="1"/>
</dbReference>
<dbReference type="Proteomes" id="UP000283095">
    <property type="component" value="Chromosome"/>
</dbReference>
<evidence type="ECO:0000259" key="8">
    <source>
        <dbReference type="Pfam" id="PF01385"/>
    </source>
</evidence>
<sequence length="403" mass="46775">MDDIKEKSDTYHKGFKFRLYPTNEQTIQFNKTIGCCRYSFNLALKKQKEKDFLWWITEEMFQNGQLLSNEWKGPRFSANASMKDNTQFKKTTPWLKEVDSTAIQNAIQYLGEAYDSYYKKEKGRPKFKSKKNAIQSYTSKCNYNKGVGTIRIVDENYIILPKVGKVRFAKSKEIDGKIINATVRRTPSGKYFVSVLCEVKKEFTQLSMFETGIDVGLKDFATLSDGTVIHNPKHFYSLEEKLKKEQRILSRRIVGSQNWHKQKRKVAKVHEKIANAREDFLQKLSTMLVHENQVISIEDIRVKNLLKNGNLAKAISDVSWSEFRRMVTYKCKWYGKTLVVVGSNYASSQLCNKCKYKNKAVKDLAVREWECPNCRTTHDRDHNAAKNILAEGLRILSEMDEAV</sequence>
<gene>
    <name evidence="11" type="ORF">BAOM_1119</name>
</gene>
<dbReference type="InterPro" id="IPR010095">
    <property type="entry name" value="Cas12f1-like_TNB"/>
</dbReference>
<feature type="domain" description="Probable transposase IS891/IS1136/IS1341" evidence="8">
    <location>
        <begin position="211"/>
        <end position="308"/>
    </location>
</feature>
<dbReference type="PANTHER" id="PTHR30405:SF25">
    <property type="entry name" value="RNA-GUIDED DNA ENDONUCLEASE INSQ-RELATED"/>
    <property type="match status" value="1"/>
</dbReference>
<keyword evidence="5" id="KW-0862">Zinc</keyword>
<evidence type="ECO:0000256" key="5">
    <source>
        <dbReference type="ARBA" id="ARBA00022833"/>
    </source>
</evidence>
<dbReference type="Pfam" id="PF07282">
    <property type="entry name" value="Cas12f1-like_TNB"/>
    <property type="match status" value="1"/>
</dbReference>
<evidence type="ECO:0000313" key="11">
    <source>
        <dbReference type="EMBL" id="AZV41730.1"/>
    </source>
</evidence>
<dbReference type="InterPro" id="IPR001959">
    <property type="entry name" value="Transposase"/>
</dbReference>
<dbReference type="NCBIfam" id="NF038281">
    <property type="entry name" value="IS200_TnpB"/>
    <property type="match status" value="1"/>
</dbReference>
<dbReference type="InterPro" id="IPR053522">
    <property type="entry name" value="RNA-guided_endonuclease_TnpB"/>
</dbReference>
<evidence type="ECO:0000256" key="4">
    <source>
        <dbReference type="ARBA" id="ARBA00022723"/>
    </source>
</evidence>
<evidence type="ECO:0000256" key="6">
    <source>
        <dbReference type="ARBA" id="ARBA00023125"/>
    </source>
</evidence>
<dbReference type="Pfam" id="PF01385">
    <property type="entry name" value="OrfB_IS605"/>
    <property type="match status" value="1"/>
</dbReference>
<reference evidence="11 12" key="1">
    <citation type="submission" date="2018-01" db="EMBL/GenBank/DDBJ databases">
        <title>Bacillus asahii Genome sequencing and assembly.</title>
        <authorList>
            <person name="Jiang H."/>
            <person name="Feng Y."/>
            <person name="Zhao F."/>
            <person name="Lin X."/>
        </authorList>
    </citation>
    <scope>NUCLEOTIDE SEQUENCE [LARGE SCALE GENOMIC DNA]</scope>
    <source>
        <strain evidence="11 12">OM18</strain>
    </source>
</reference>
<comment type="similarity">
    <text evidence="1">In the C-terminal section; belongs to the transposase 35 family.</text>
</comment>